<comment type="caution">
    <text evidence="1">The sequence shown here is derived from an EMBL/GenBank/DDBJ whole genome shotgun (WGS) entry which is preliminary data.</text>
</comment>
<organism evidence="1 2">
    <name type="scientific">Cryptotermes secundus</name>
    <dbReference type="NCBI Taxonomy" id="105785"/>
    <lineage>
        <taxon>Eukaryota</taxon>
        <taxon>Metazoa</taxon>
        <taxon>Ecdysozoa</taxon>
        <taxon>Arthropoda</taxon>
        <taxon>Hexapoda</taxon>
        <taxon>Insecta</taxon>
        <taxon>Pterygota</taxon>
        <taxon>Neoptera</taxon>
        <taxon>Polyneoptera</taxon>
        <taxon>Dictyoptera</taxon>
        <taxon>Blattodea</taxon>
        <taxon>Blattoidea</taxon>
        <taxon>Termitoidae</taxon>
        <taxon>Kalotermitidae</taxon>
        <taxon>Cryptotermitinae</taxon>
        <taxon>Cryptotermes</taxon>
    </lineage>
</organism>
<reference evidence="1 2" key="1">
    <citation type="submission" date="2017-12" db="EMBL/GenBank/DDBJ databases">
        <title>Hemimetabolous genomes reveal molecular basis of termite eusociality.</title>
        <authorList>
            <person name="Harrison M.C."/>
            <person name="Jongepier E."/>
            <person name="Robertson H.M."/>
            <person name="Arning N."/>
            <person name="Bitard-Feildel T."/>
            <person name="Chao H."/>
            <person name="Childers C.P."/>
            <person name="Dinh H."/>
            <person name="Doddapaneni H."/>
            <person name="Dugan S."/>
            <person name="Gowin J."/>
            <person name="Greiner C."/>
            <person name="Han Y."/>
            <person name="Hu H."/>
            <person name="Hughes D.S.T."/>
            <person name="Huylmans A.-K."/>
            <person name="Kemena C."/>
            <person name="Kremer L.P.M."/>
            <person name="Lee S.L."/>
            <person name="Lopez-Ezquerra A."/>
            <person name="Mallet L."/>
            <person name="Monroy-Kuhn J.M."/>
            <person name="Moser A."/>
            <person name="Murali S.C."/>
            <person name="Muzny D.M."/>
            <person name="Otani S."/>
            <person name="Piulachs M.-D."/>
            <person name="Poelchau M."/>
            <person name="Qu J."/>
            <person name="Schaub F."/>
            <person name="Wada-Katsumata A."/>
            <person name="Worley K.C."/>
            <person name="Xie Q."/>
            <person name="Ylla G."/>
            <person name="Poulsen M."/>
            <person name="Gibbs R.A."/>
            <person name="Schal C."/>
            <person name="Richards S."/>
            <person name="Belles X."/>
            <person name="Korb J."/>
            <person name="Bornberg-Bauer E."/>
        </authorList>
    </citation>
    <scope>NUCLEOTIDE SEQUENCE [LARGE SCALE GENOMIC DNA]</scope>
    <source>
        <tissue evidence="1">Whole body</tissue>
    </source>
</reference>
<proteinExistence type="predicted"/>
<name>A0A2J7Q451_9NEOP</name>
<protein>
    <recommendedName>
        <fullName evidence="3">Endonuclease/exonuclease/phosphatase domain-containing protein</fullName>
    </recommendedName>
</protein>
<accession>A0A2J7Q451</accession>
<dbReference type="InterPro" id="IPR036691">
    <property type="entry name" value="Endo/exonu/phosph_ase_sf"/>
</dbReference>
<gene>
    <name evidence="1" type="ORF">B7P43_G14061</name>
</gene>
<evidence type="ECO:0000313" key="1">
    <source>
        <dbReference type="EMBL" id="PNF23349.1"/>
    </source>
</evidence>
<dbReference type="SUPFAM" id="SSF56219">
    <property type="entry name" value="DNase I-like"/>
    <property type="match status" value="1"/>
</dbReference>
<evidence type="ECO:0000313" key="2">
    <source>
        <dbReference type="Proteomes" id="UP000235965"/>
    </source>
</evidence>
<evidence type="ECO:0008006" key="3">
    <source>
        <dbReference type="Google" id="ProtNLM"/>
    </source>
</evidence>
<dbReference type="Gene3D" id="3.60.10.10">
    <property type="entry name" value="Endonuclease/exonuclease/phosphatase"/>
    <property type="match status" value="1"/>
</dbReference>
<dbReference type="AlphaFoldDB" id="A0A2J7Q451"/>
<dbReference type="Proteomes" id="UP000235965">
    <property type="component" value="Unassembled WGS sequence"/>
</dbReference>
<keyword evidence="2" id="KW-1185">Reference proteome</keyword>
<sequence length="102" mass="11741">MAKFLRIAQWNANGLPNHQADIKIFLNINSIDILLITETHFTSRSYFNIPKYKLYHINHPDDTTHGGTAILLEGVSSIRNLRTRHAVVTGTHLTWHLQRLQT</sequence>
<dbReference type="InParanoid" id="A0A2J7Q451"/>
<dbReference type="EMBL" id="NEVH01018393">
    <property type="protein sequence ID" value="PNF23349.1"/>
    <property type="molecule type" value="Genomic_DNA"/>
</dbReference>